<dbReference type="EMBL" id="AVOT02001141">
    <property type="protein sequence ID" value="MBW0465836.1"/>
    <property type="molecule type" value="Genomic_DNA"/>
</dbReference>
<evidence type="ECO:0000259" key="2">
    <source>
        <dbReference type="PROSITE" id="PS50994"/>
    </source>
</evidence>
<protein>
    <recommendedName>
        <fullName evidence="2">Integrase catalytic domain-containing protein</fullName>
    </recommendedName>
</protein>
<accession>A0A9Q3GG00</accession>
<dbReference type="AlphaFoldDB" id="A0A9Q3GG00"/>
<reference evidence="3" key="1">
    <citation type="submission" date="2021-03" db="EMBL/GenBank/DDBJ databases">
        <title>Draft genome sequence of rust myrtle Austropuccinia psidii MF-1, a brazilian biotype.</title>
        <authorList>
            <person name="Quecine M.C."/>
            <person name="Pachon D.M.R."/>
            <person name="Bonatelli M.L."/>
            <person name="Correr F.H."/>
            <person name="Franceschini L.M."/>
            <person name="Leite T.F."/>
            <person name="Margarido G.R.A."/>
            <person name="Almeida C.A."/>
            <person name="Ferrarezi J.A."/>
            <person name="Labate C.A."/>
        </authorList>
    </citation>
    <scope>NUCLEOTIDE SEQUENCE</scope>
    <source>
        <strain evidence="3">MF-1</strain>
    </source>
</reference>
<dbReference type="InterPro" id="IPR001584">
    <property type="entry name" value="Integrase_cat-core"/>
</dbReference>
<dbReference type="GO" id="GO:0003723">
    <property type="term" value="F:RNA binding"/>
    <property type="evidence" value="ECO:0007669"/>
    <property type="project" value="UniProtKB-KW"/>
</dbReference>
<dbReference type="InterPro" id="IPR036397">
    <property type="entry name" value="RNaseH_sf"/>
</dbReference>
<evidence type="ECO:0000313" key="3">
    <source>
        <dbReference type="EMBL" id="MBW0465836.1"/>
    </source>
</evidence>
<dbReference type="OrthoDB" id="4779840at2759"/>
<keyword evidence="4" id="KW-1185">Reference proteome</keyword>
<dbReference type="PROSITE" id="PS50994">
    <property type="entry name" value="INTEGRASE"/>
    <property type="match status" value="1"/>
</dbReference>
<name>A0A9Q3GG00_9BASI</name>
<organism evidence="3 4">
    <name type="scientific">Austropuccinia psidii MF-1</name>
    <dbReference type="NCBI Taxonomy" id="1389203"/>
    <lineage>
        <taxon>Eukaryota</taxon>
        <taxon>Fungi</taxon>
        <taxon>Dikarya</taxon>
        <taxon>Basidiomycota</taxon>
        <taxon>Pucciniomycotina</taxon>
        <taxon>Pucciniomycetes</taxon>
        <taxon>Pucciniales</taxon>
        <taxon>Sphaerophragmiaceae</taxon>
        <taxon>Austropuccinia</taxon>
    </lineage>
</organism>
<dbReference type="GO" id="GO:0015074">
    <property type="term" value="P:DNA integration"/>
    <property type="evidence" value="ECO:0007669"/>
    <property type="project" value="InterPro"/>
</dbReference>
<proteinExistence type="predicted"/>
<dbReference type="GO" id="GO:0005634">
    <property type="term" value="C:nucleus"/>
    <property type="evidence" value="ECO:0007669"/>
    <property type="project" value="UniProtKB-ARBA"/>
</dbReference>
<evidence type="ECO:0000313" key="4">
    <source>
        <dbReference type="Proteomes" id="UP000765509"/>
    </source>
</evidence>
<dbReference type="Proteomes" id="UP000765509">
    <property type="component" value="Unassembled WGS sequence"/>
</dbReference>
<comment type="caution">
    <text evidence="3">The sequence shown here is derived from an EMBL/GenBank/DDBJ whole genome shotgun (WGS) entry which is preliminary data.</text>
</comment>
<dbReference type="SUPFAM" id="SSF53098">
    <property type="entry name" value="Ribonuclease H-like"/>
    <property type="match status" value="1"/>
</dbReference>
<gene>
    <name evidence="3" type="ORF">O181_005551</name>
</gene>
<dbReference type="InterPro" id="IPR012337">
    <property type="entry name" value="RNaseH-like_sf"/>
</dbReference>
<feature type="domain" description="Integrase catalytic" evidence="2">
    <location>
        <begin position="1"/>
        <end position="121"/>
    </location>
</feature>
<dbReference type="Gene3D" id="3.30.420.10">
    <property type="entry name" value="Ribonuclease H-like superfamily/Ribonuclease H"/>
    <property type="match status" value="1"/>
</dbReference>
<evidence type="ECO:0000256" key="1">
    <source>
        <dbReference type="ARBA" id="ARBA00022884"/>
    </source>
</evidence>
<sequence length="124" mass="14662">MHTSILFWNNIIANFGVTRIILSDRDPKFTPAFWTILYDMVGTKIEFETAYYQNSYGLAERRIQILEYIIRRLFAYGMEYKYHEGYIHDLVTLLPDVKPAYNTIIHSVTRKTPDILESRLNPPL</sequence>
<keyword evidence="1" id="KW-0694">RNA-binding</keyword>